<gene>
    <name evidence="5" type="primary">lptB_97</name>
    <name evidence="5" type="ORF">SDC9_210222</name>
</gene>
<evidence type="ECO:0000256" key="3">
    <source>
        <dbReference type="ARBA" id="ARBA00022840"/>
    </source>
</evidence>
<dbReference type="GO" id="GO:0005524">
    <property type="term" value="F:ATP binding"/>
    <property type="evidence" value="ECO:0007669"/>
    <property type="project" value="UniProtKB-KW"/>
</dbReference>
<dbReference type="GO" id="GO:1903806">
    <property type="term" value="P:L-isoleucine import across plasma membrane"/>
    <property type="evidence" value="ECO:0007669"/>
    <property type="project" value="TreeGrafter"/>
</dbReference>
<name>A0A645JT09_9ZZZZ</name>
<dbReference type="Pfam" id="PF12399">
    <property type="entry name" value="BCA_ABC_TP_C"/>
    <property type="match status" value="1"/>
</dbReference>
<dbReference type="InterPro" id="IPR032823">
    <property type="entry name" value="BCA_ABC_TP_C"/>
</dbReference>
<evidence type="ECO:0000256" key="2">
    <source>
        <dbReference type="ARBA" id="ARBA00022741"/>
    </source>
</evidence>
<evidence type="ECO:0000256" key="1">
    <source>
        <dbReference type="ARBA" id="ARBA00022448"/>
    </source>
</evidence>
<dbReference type="PANTHER" id="PTHR45772:SF7">
    <property type="entry name" value="AMINO ACID ABC TRANSPORTER ATP-BINDING PROTEIN"/>
    <property type="match status" value="1"/>
</dbReference>
<comment type="caution">
    <text evidence="5">The sequence shown here is derived from an EMBL/GenBank/DDBJ whole genome shotgun (WGS) entry which is preliminary data.</text>
</comment>
<keyword evidence="2" id="KW-0547">Nucleotide-binding</keyword>
<dbReference type="GO" id="GO:0005886">
    <property type="term" value="C:plasma membrane"/>
    <property type="evidence" value="ECO:0007669"/>
    <property type="project" value="TreeGrafter"/>
</dbReference>
<sequence>MEIARALATNPDLLLLDEPGAGMNSVEKEELSAVIRHITGEMKKNVLIIEHDMKFVMGISDRVLVLDHGAKIAEGLPAEIQRNPQVIKAYLGSGGVPDETGEAASV</sequence>
<dbReference type="SUPFAM" id="SSF52540">
    <property type="entry name" value="P-loop containing nucleoside triphosphate hydrolases"/>
    <property type="match status" value="1"/>
</dbReference>
<keyword evidence="5" id="KW-0378">Hydrolase</keyword>
<dbReference type="GO" id="GO:0042941">
    <property type="term" value="P:D-alanine transmembrane transport"/>
    <property type="evidence" value="ECO:0007669"/>
    <property type="project" value="TreeGrafter"/>
</dbReference>
<dbReference type="GO" id="GO:1903805">
    <property type="term" value="P:L-valine import across plasma membrane"/>
    <property type="evidence" value="ECO:0007669"/>
    <property type="project" value="TreeGrafter"/>
</dbReference>
<dbReference type="EC" id="3.6.3.-" evidence="5"/>
<keyword evidence="3 5" id="KW-0067">ATP-binding</keyword>
<keyword evidence="1" id="KW-0813">Transport</keyword>
<dbReference type="InterPro" id="IPR051120">
    <property type="entry name" value="ABC_AA/LPS_Transport"/>
</dbReference>
<dbReference type="InterPro" id="IPR027417">
    <property type="entry name" value="P-loop_NTPase"/>
</dbReference>
<protein>
    <submittedName>
        <fullName evidence="5">Lipopolysaccharide export system ATP-binding protein LptB</fullName>
        <ecNumber evidence="5">3.6.3.-</ecNumber>
    </submittedName>
</protein>
<evidence type="ECO:0000259" key="4">
    <source>
        <dbReference type="Pfam" id="PF12399"/>
    </source>
</evidence>
<dbReference type="AlphaFoldDB" id="A0A645JT09"/>
<proteinExistence type="predicted"/>
<feature type="domain" description="Branched-chain amino acid ATP-binding cassette transporter C-terminal" evidence="4">
    <location>
        <begin position="71"/>
        <end position="94"/>
    </location>
</feature>
<dbReference type="GO" id="GO:0005304">
    <property type="term" value="F:L-valine transmembrane transporter activity"/>
    <property type="evidence" value="ECO:0007669"/>
    <property type="project" value="TreeGrafter"/>
</dbReference>
<dbReference type="GO" id="GO:0016787">
    <property type="term" value="F:hydrolase activity"/>
    <property type="evidence" value="ECO:0007669"/>
    <property type="project" value="UniProtKB-KW"/>
</dbReference>
<dbReference type="EMBL" id="VSSQ01140537">
    <property type="protein sequence ID" value="MPN62473.1"/>
    <property type="molecule type" value="Genomic_DNA"/>
</dbReference>
<dbReference type="Gene3D" id="3.40.50.300">
    <property type="entry name" value="P-loop containing nucleotide triphosphate hydrolases"/>
    <property type="match status" value="1"/>
</dbReference>
<evidence type="ECO:0000313" key="5">
    <source>
        <dbReference type="EMBL" id="MPN62473.1"/>
    </source>
</evidence>
<dbReference type="PANTHER" id="PTHR45772">
    <property type="entry name" value="CONSERVED COMPONENT OF ABC TRANSPORTER FOR NATURAL AMINO ACIDS-RELATED"/>
    <property type="match status" value="1"/>
</dbReference>
<organism evidence="5">
    <name type="scientific">bioreactor metagenome</name>
    <dbReference type="NCBI Taxonomy" id="1076179"/>
    <lineage>
        <taxon>unclassified sequences</taxon>
        <taxon>metagenomes</taxon>
        <taxon>ecological metagenomes</taxon>
    </lineage>
</organism>
<accession>A0A645JT09</accession>
<dbReference type="GO" id="GO:0015808">
    <property type="term" value="P:L-alanine transport"/>
    <property type="evidence" value="ECO:0007669"/>
    <property type="project" value="TreeGrafter"/>
</dbReference>
<dbReference type="GO" id="GO:0015188">
    <property type="term" value="F:L-isoleucine transmembrane transporter activity"/>
    <property type="evidence" value="ECO:0007669"/>
    <property type="project" value="TreeGrafter"/>
</dbReference>
<reference evidence="5" key="1">
    <citation type="submission" date="2019-08" db="EMBL/GenBank/DDBJ databases">
        <authorList>
            <person name="Kucharzyk K."/>
            <person name="Murdoch R.W."/>
            <person name="Higgins S."/>
            <person name="Loffler F."/>
        </authorList>
    </citation>
    <scope>NUCLEOTIDE SEQUENCE</scope>
</reference>
<dbReference type="GO" id="GO:0015192">
    <property type="term" value="F:L-phenylalanine transmembrane transporter activity"/>
    <property type="evidence" value="ECO:0007669"/>
    <property type="project" value="TreeGrafter"/>
</dbReference>